<reference evidence="1 2" key="1">
    <citation type="journal article" date="2021" name="Nat. Commun.">
        <title>Genetic determinants of endophytism in the Arabidopsis root mycobiome.</title>
        <authorList>
            <person name="Mesny F."/>
            <person name="Miyauchi S."/>
            <person name="Thiergart T."/>
            <person name="Pickel B."/>
            <person name="Atanasova L."/>
            <person name="Karlsson M."/>
            <person name="Huettel B."/>
            <person name="Barry K.W."/>
            <person name="Haridas S."/>
            <person name="Chen C."/>
            <person name="Bauer D."/>
            <person name="Andreopoulos W."/>
            <person name="Pangilinan J."/>
            <person name="LaButti K."/>
            <person name="Riley R."/>
            <person name="Lipzen A."/>
            <person name="Clum A."/>
            <person name="Drula E."/>
            <person name="Henrissat B."/>
            <person name="Kohler A."/>
            <person name="Grigoriev I.V."/>
            <person name="Martin F.M."/>
            <person name="Hacquard S."/>
        </authorList>
    </citation>
    <scope>NUCLEOTIDE SEQUENCE [LARGE SCALE GENOMIC DNA]</scope>
    <source>
        <strain evidence="1 2">MPI-SDFR-AT-0079</strain>
    </source>
</reference>
<evidence type="ECO:0000313" key="1">
    <source>
        <dbReference type="EMBL" id="KAH6640475.1"/>
    </source>
</evidence>
<name>A0ACB7PEW4_9PEZI</name>
<dbReference type="EMBL" id="JAGIZQ010000002">
    <property type="protein sequence ID" value="KAH6640475.1"/>
    <property type="molecule type" value="Genomic_DNA"/>
</dbReference>
<evidence type="ECO:0000313" key="2">
    <source>
        <dbReference type="Proteomes" id="UP000724584"/>
    </source>
</evidence>
<dbReference type="Proteomes" id="UP000724584">
    <property type="component" value="Unassembled WGS sequence"/>
</dbReference>
<protein>
    <submittedName>
        <fullName evidence="1">Uncharacterized protein</fullName>
    </submittedName>
</protein>
<comment type="caution">
    <text evidence="1">The sequence shown here is derived from an EMBL/GenBank/DDBJ whole genome shotgun (WGS) entry which is preliminary data.</text>
</comment>
<keyword evidence="2" id="KW-1185">Reference proteome</keyword>
<organism evidence="1 2">
    <name type="scientific">Chaetomium tenue</name>
    <dbReference type="NCBI Taxonomy" id="1854479"/>
    <lineage>
        <taxon>Eukaryota</taxon>
        <taxon>Fungi</taxon>
        <taxon>Dikarya</taxon>
        <taxon>Ascomycota</taxon>
        <taxon>Pezizomycotina</taxon>
        <taxon>Sordariomycetes</taxon>
        <taxon>Sordariomycetidae</taxon>
        <taxon>Sordariales</taxon>
        <taxon>Chaetomiaceae</taxon>
        <taxon>Chaetomium</taxon>
    </lineage>
</organism>
<accession>A0ACB7PEW4</accession>
<gene>
    <name evidence="1" type="ORF">F5144DRAFT_95646</name>
</gene>
<proteinExistence type="predicted"/>
<sequence>MSALVVFIVVGFCAGIRSTARSFDYLFVMMELCCLWERASPLRKIPEQSPGSTALLPRRKGARLSWESHRRLIPGGKTVDFGGGSAEKEGAGSGTYTLSRYVRVSGWPMGHRFDTRHDDAWLFHKQPLRSWGGMLMGACPSWLPSGKLGNWNPA</sequence>